<dbReference type="PROSITE" id="PS51123">
    <property type="entry name" value="OMPA_2"/>
    <property type="match status" value="1"/>
</dbReference>
<dbReference type="Proteomes" id="UP001652564">
    <property type="component" value="Unassembled WGS sequence"/>
</dbReference>
<accession>A0ABT2ZLV9</accession>
<proteinExistence type="predicted"/>
<dbReference type="PRINTS" id="PR01021">
    <property type="entry name" value="OMPADOMAIN"/>
</dbReference>
<dbReference type="InterPro" id="IPR036737">
    <property type="entry name" value="OmpA-like_sf"/>
</dbReference>
<organism evidence="7 8">
    <name type="scientific">Albidovulum litorale</name>
    <dbReference type="NCBI Taxonomy" id="2984134"/>
    <lineage>
        <taxon>Bacteria</taxon>
        <taxon>Pseudomonadati</taxon>
        <taxon>Pseudomonadota</taxon>
        <taxon>Alphaproteobacteria</taxon>
        <taxon>Rhodobacterales</taxon>
        <taxon>Paracoccaceae</taxon>
        <taxon>Albidovulum</taxon>
    </lineage>
</organism>
<dbReference type="Pfam" id="PF00691">
    <property type="entry name" value="OmpA"/>
    <property type="match status" value="1"/>
</dbReference>
<keyword evidence="8" id="KW-1185">Reference proteome</keyword>
<evidence type="ECO:0000256" key="5">
    <source>
        <dbReference type="SAM" id="SignalP"/>
    </source>
</evidence>
<evidence type="ECO:0000256" key="2">
    <source>
        <dbReference type="ARBA" id="ARBA00023136"/>
    </source>
</evidence>
<evidence type="ECO:0000313" key="8">
    <source>
        <dbReference type="Proteomes" id="UP001652564"/>
    </source>
</evidence>
<dbReference type="EMBL" id="JAOWKZ010000002">
    <property type="protein sequence ID" value="MCV2872117.1"/>
    <property type="molecule type" value="Genomic_DNA"/>
</dbReference>
<dbReference type="CDD" id="cd07185">
    <property type="entry name" value="OmpA_C-like"/>
    <property type="match status" value="1"/>
</dbReference>
<gene>
    <name evidence="7" type="ORF">OEZ71_07390</name>
</gene>
<evidence type="ECO:0000313" key="7">
    <source>
        <dbReference type="EMBL" id="MCV2872117.1"/>
    </source>
</evidence>
<dbReference type="InterPro" id="IPR006665">
    <property type="entry name" value="OmpA-like"/>
</dbReference>
<dbReference type="PANTHER" id="PTHR30329:SF21">
    <property type="entry name" value="LIPOPROTEIN YIAD-RELATED"/>
    <property type="match status" value="1"/>
</dbReference>
<comment type="subcellular location">
    <subcellularLocation>
        <location evidence="1">Cell outer membrane</location>
    </subcellularLocation>
</comment>
<feature type="domain" description="OmpA-like" evidence="6">
    <location>
        <begin position="191"/>
        <end position="309"/>
    </location>
</feature>
<feature type="chain" id="PRO_5045525072" evidence="5">
    <location>
        <begin position="18"/>
        <end position="309"/>
    </location>
</feature>
<dbReference type="InterPro" id="IPR006664">
    <property type="entry name" value="OMP_bac"/>
</dbReference>
<protein>
    <submittedName>
        <fullName evidence="7">OmpA family protein</fullName>
    </submittedName>
</protein>
<keyword evidence="2 4" id="KW-0472">Membrane</keyword>
<keyword evidence="3" id="KW-0998">Cell outer membrane</keyword>
<reference evidence="7 8" key="1">
    <citation type="submission" date="2022-10" db="EMBL/GenBank/DDBJ databases">
        <title>Defluviimonas sp. nov., isolated from ocean surface sediments.</title>
        <authorList>
            <person name="He W."/>
            <person name="Wang L."/>
            <person name="Zhang D.-F."/>
        </authorList>
    </citation>
    <scope>NUCLEOTIDE SEQUENCE [LARGE SCALE GENOMIC DNA]</scope>
    <source>
        <strain evidence="7 8">WL0050</strain>
    </source>
</reference>
<evidence type="ECO:0000259" key="6">
    <source>
        <dbReference type="PROSITE" id="PS51123"/>
    </source>
</evidence>
<keyword evidence="5" id="KW-0732">Signal</keyword>
<dbReference type="SUPFAM" id="SSF103088">
    <property type="entry name" value="OmpA-like"/>
    <property type="match status" value="1"/>
</dbReference>
<dbReference type="Gene3D" id="3.30.1330.60">
    <property type="entry name" value="OmpA-like domain"/>
    <property type="match status" value="1"/>
</dbReference>
<evidence type="ECO:0000256" key="4">
    <source>
        <dbReference type="PROSITE-ProRule" id="PRU00473"/>
    </source>
</evidence>
<name>A0ABT2ZLV9_9RHOB</name>
<feature type="signal peptide" evidence="5">
    <location>
        <begin position="1"/>
        <end position="17"/>
    </location>
</feature>
<dbReference type="InterPro" id="IPR050330">
    <property type="entry name" value="Bact_OuterMem_StrucFunc"/>
</dbReference>
<evidence type="ECO:0000256" key="3">
    <source>
        <dbReference type="ARBA" id="ARBA00023237"/>
    </source>
</evidence>
<dbReference type="RefSeq" id="WP_263739308.1">
    <property type="nucleotide sequence ID" value="NZ_JAOWKZ010000002.1"/>
</dbReference>
<comment type="caution">
    <text evidence="7">The sequence shown here is derived from an EMBL/GenBank/DDBJ whole genome shotgun (WGS) entry which is preliminary data.</text>
</comment>
<dbReference type="PANTHER" id="PTHR30329">
    <property type="entry name" value="STATOR ELEMENT OF FLAGELLAR MOTOR COMPLEX"/>
    <property type="match status" value="1"/>
</dbReference>
<sequence>MKRLAIALLLAAPAAHAAPTLSLPPSAARTVEDSTRMGSYALPIGPWENGRIETVATEGEVTQTAWRIREGDLSTMAVLKHLREQLRGEGFEVLFECDTDACGGFDFRFGTPVLPEPEMHVDLGDFRFLSARRVAGPEPDYVSLMVSRSADSGFVQMVRVGAALSEPVPIAKANFTARAAVPGPSAVDDELTTAGKVVLDDLDFGSGSTDLGEGRFASLAALAAFLKANPDKTVALVGHTDAEGSLAGNVALSRKRAQSVLERLVALHGVDPNQLSADGVGFLSPIASNLTPEGRTQNRRVEAMITSTQ</sequence>
<evidence type="ECO:0000256" key="1">
    <source>
        <dbReference type="ARBA" id="ARBA00004442"/>
    </source>
</evidence>